<dbReference type="AlphaFoldDB" id="A0A3M8C601"/>
<dbReference type="Proteomes" id="UP000281915">
    <property type="component" value="Unassembled WGS sequence"/>
</dbReference>
<evidence type="ECO:0000313" key="2">
    <source>
        <dbReference type="EMBL" id="RNB70903.1"/>
    </source>
</evidence>
<evidence type="ECO:0000313" key="3">
    <source>
        <dbReference type="Proteomes" id="UP000281915"/>
    </source>
</evidence>
<proteinExistence type="predicted"/>
<keyword evidence="1" id="KW-0732">Signal</keyword>
<name>A0A3M8C601_9BACL</name>
<evidence type="ECO:0000256" key="1">
    <source>
        <dbReference type="SAM" id="SignalP"/>
    </source>
</evidence>
<dbReference type="EMBL" id="RHHT01000066">
    <property type="protein sequence ID" value="RNB70903.1"/>
    <property type="molecule type" value="Genomic_DNA"/>
</dbReference>
<gene>
    <name evidence="2" type="ORF">EDM58_22755</name>
</gene>
<feature type="chain" id="PRO_5018285037" evidence="1">
    <location>
        <begin position="24"/>
        <end position="177"/>
    </location>
</feature>
<protein>
    <submittedName>
        <fullName evidence="2">Uncharacterized protein</fullName>
    </submittedName>
</protein>
<reference evidence="2 3" key="1">
    <citation type="submission" date="2018-10" db="EMBL/GenBank/DDBJ databases">
        <title>Phylogenomics of Brevibacillus.</title>
        <authorList>
            <person name="Dunlap C."/>
        </authorList>
    </citation>
    <scope>NUCLEOTIDE SEQUENCE [LARGE SCALE GENOMIC DNA]</scope>
    <source>
        <strain evidence="2 3">JCM 15085</strain>
    </source>
</reference>
<dbReference type="PROSITE" id="PS51257">
    <property type="entry name" value="PROKAR_LIPOPROTEIN"/>
    <property type="match status" value="1"/>
</dbReference>
<sequence length="177" mass="20415">MYKQMILLCMAVLALFGCSSPDADEEARKLADAFKNVQYQIEIKDAGTEADIDQVLEDFINQRNQQIKEYATEKVYQDYMKNREAFFAYQVAVQEKANMQVAITEFNKIRENEDGSVTYHYKMEIRLEYLDGAPALIIPADGQMDVIRVDGALKVARDWDGWPIIHLWKPQPINKAN</sequence>
<dbReference type="RefSeq" id="WP_122915367.1">
    <property type="nucleotide sequence ID" value="NZ_RHHT01000066.1"/>
</dbReference>
<comment type="caution">
    <text evidence="2">The sequence shown here is derived from an EMBL/GenBank/DDBJ whole genome shotgun (WGS) entry which is preliminary data.</text>
</comment>
<organism evidence="2 3">
    <name type="scientific">Brevibacillus panacihumi</name>
    <dbReference type="NCBI Taxonomy" id="497735"/>
    <lineage>
        <taxon>Bacteria</taxon>
        <taxon>Bacillati</taxon>
        <taxon>Bacillota</taxon>
        <taxon>Bacilli</taxon>
        <taxon>Bacillales</taxon>
        <taxon>Paenibacillaceae</taxon>
        <taxon>Brevibacillus</taxon>
    </lineage>
</organism>
<feature type="signal peptide" evidence="1">
    <location>
        <begin position="1"/>
        <end position="23"/>
    </location>
</feature>
<accession>A0A3M8C601</accession>